<dbReference type="PANTHER" id="PTHR38339">
    <property type="entry name" value="TRANSGLUTAMINASE DOMAIN PROTEIN"/>
    <property type="match status" value="1"/>
</dbReference>
<feature type="signal peptide" evidence="1">
    <location>
        <begin position="1"/>
        <end position="23"/>
    </location>
</feature>
<reference evidence="3 4" key="1">
    <citation type="submission" date="2022-10" db="EMBL/GenBank/DDBJ databases">
        <title>Sinirhodobacter sp. nov., isolated from ocean surface sediments.</title>
        <authorList>
            <person name="He W."/>
            <person name="Wang L."/>
            <person name="Zhang D.-F."/>
        </authorList>
    </citation>
    <scope>NUCLEOTIDE SEQUENCE [LARGE SCALE GENOMIC DNA]</scope>
    <source>
        <strain evidence="3 4">WL0115</strain>
    </source>
</reference>
<keyword evidence="1" id="KW-0732">Signal</keyword>
<keyword evidence="4" id="KW-1185">Reference proteome</keyword>
<gene>
    <name evidence="3" type="ORF">OE699_08820</name>
</gene>
<evidence type="ECO:0000259" key="2">
    <source>
        <dbReference type="SMART" id="SM00460"/>
    </source>
</evidence>
<sequence>MNRRTILKLGVAASALVMLPRMAAASFAPKPAGWREFEVITRIDLPAGGETAQVWVPVPSVNEDGWMKPGALSWTTSTESAEIKTDPVSGARFLHAQWAGADAPRTLEIVATVATRDRATDFAQTGTASALSEEDRALYTAPTALIPTDGIVRQTTEQIVVGARSDLDKARRIYEWIVESTERNPETRGCGLGDVASMLEMGDLTGKCADLNALFVGLARAAGLPARDVYGLRVAPSAFGYKSLGANKPDVTKSQHCRAEVFLEGFGWVAADPADVRKVMLEEPPGNLGFDDPKVADARAALFGAWEGNWIGYNFGHDIALPGSENDAVAFLMYPEAEIGGERLDPLDAAAFAYSITARELTA</sequence>
<protein>
    <submittedName>
        <fullName evidence="3">Transglutaminase-like domain-containing protein</fullName>
    </submittedName>
</protein>
<dbReference type="RefSeq" id="WP_263847747.1">
    <property type="nucleotide sequence ID" value="NZ_JAOWKW010000006.1"/>
</dbReference>
<dbReference type="PANTHER" id="PTHR38339:SF1">
    <property type="entry name" value="TRANSGLUTAMINASE-LIKE DOMAIN-CONTAINING PROTEIN"/>
    <property type="match status" value="1"/>
</dbReference>
<evidence type="ECO:0000256" key="1">
    <source>
        <dbReference type="SAM" id="SignalP"/>
    </source>
</evidence>
<dbReference type="Proteomes" id="UP001526166">
    <property type="component" value="Unassembled WGS sequence"/>
</dbReference>
<comment type="caution">
    <text evidence="3">The sequence shown here is derived from an EMBL/GenBank/DDBJ whole genome shotgun (WGS) entry which is preliminary data.</text>
</comment>
<dbReference type="EMBL" id="JAOWKW010000006">
    <property type="protein sequence ID" value="MCV2878958.1"/>
    <property type="molecule type" value="Genomic_DNA"/>
</dbReference>
<dbReference type="SUPFAM" id="SSF54001">
    <property type="entry name" value="Cysteine proteinases"/>
    <property type="match status" value="1"/>
</dbReference>
<dbReference type="Pfam" id="PF01841">
    <property type="entry name" value="Transglut_core"/>
    <property type="match status" value="1"/>
</dbReference>
<evidence type="ECO:0000313" key="3">
    <source>
        <dbReference type="EMBL" id="MCV2878958.1"/>
    </source>
</evidence>
<dbReference type="SMART" id="SM00460">
    <property type="entry name" value="TGc"/>
    <property type="match status" value="1"/>
</dbReference>
<proteinExistence type="predicted"/>
<feature type="chain" id="PRO_5045839483" evidence="1">
    <location>
        <begin position="24"/>
        <end position="363"/>
    </location>
</feature>
<dbReference type="Gene3D" id="3.10.620.30">
    <property type="match status" value="1"/>
</dbReference>
<feature type="domain" description="Transglutaminase-like" evidence="2">
    <location>
        <begin position="200"/>
        <end position="275"/>
    </location>
</feature>
<accession>A0ABT2ZYW6</accession>
<dbReference type="InterPro" id="IPR002931">
    <property type="entry name" value="Transglutaminase-like"/>
</dbReference>
<dbReference type="InterPro" id="IPR038765">
    <property type="entry name" value="Papain-like_cys_pep_sf"/>
</dbReference>
<organism evidence="3 4">
    <name type="scientific">Sedimentimonas flavescens</name>
    <dbReference type="NCBI Taxonomy" id="2851012"/>
    <lineage>
        <taxon>Bacteria</taxon>
        <taxon>Pseudomonadati</taxon>
        <taxon>Pseudomonadota</taxon>
        <taxon>Alphaproteobacteria</taxon>
        <taxon>Rhodobacterales</taxon>
        <taxon>Rhodobacter group</taxon>
        <taxon>Sedimentimonas</taxon>
    </lineage>
</organism>
<name>A0ABT2ZYW6_9RHOB</name>
<evidence type="ECO:0000313" key="4">
    <source>
        <dbReference type="Proteomes" id="UP001526166"/>
    </source>
</evidence>